<dbReference type="Proteomes" id="UP000244925">
    <property type="component" value="Unassembled WGS sequence"/>
</dbReference>
<dbReference type="Gene3D" id="3.40.50.1000">
    <property type="entry name" value="HAD superfamily/HAD-like"/>
    <property type="match status" value="1"/>
</dbReference>
<protein>
    <submittedName>
        <fullName evidence="1">HAD family phosphatase</fullName>
    </submittedName>
</protein>
<dbReference type="GeneID" id="93425565"/>
<dbReference type="PRINTS" id="PR00413">
    <property type="entry name" value="HADHALOGNASE"/>
</dbReference>
<dbReference type="PANTHER" id="PTHR43611">
    <property type="entry name" value="ALPHA-D-GLUCOSE 1-PHOSPHATE PHOSPHATASE"/>
    <property type="match status" value="1"/>
</dbReference>
<dbReference type="SFLD" id="SFLDG01129">
    <property type="entry name" value="C1.5:_HAD__Beta-PGM__Phosphata"/>
    <property type="match status" value="1"/>
</dbReference>
<dbReference type="RefSeq" id="WP_107035407.1">
    <property type="nucleotide sequence ID" value="NZ_CAONGC010000012.1"/>
</dbReference>
<dbReference type="InterPro" id="IPR023198">
    <property type="entry name" value="PGP-like_dom2"/>
</dbReference>
<dbReference type="InterPro" id="IPR006439">
    <property type="entry name" value="HAD-SF_hydro_IA"/>
</dbReference>
<keyword evidence="2" id="KW-1185">Reference proteome</keyword>
<comment type="caution">
    <text evidence="1">The sequence shown here is derived from an EMBL/GenBank/DDBJ whole genome shotgun (WGS) entry which is preliminary data.</text>
</comment>
<dbReference type="CDD" id="cd02603">
    <property type="entry name" value="HAD_sEH-N_like"/>
    <property type="match status" value="1"/>
</dbReference>
<evidence type="ECO:0000313" key="2">
    <source>
        <dbReference type="Proteomes" id="UP000244925"/>
    </source>
</evidence>
<dbReference type="AlphaFoldDB" id="A0A2V1IZS0"/>
<proteinExistence type="predicted"/>
<gene>
    <name evidence="1" type="ORF">C5O25_03810</name>
</gene>
<dbReference type="SUPFAM" id="SSF56784">
    <property type="entry name" value="HAD-like"/>
    <property type="match status" value="1"/>
</dbReference>
<dbReference type="SFLD" id="SFLDS00003">
    <property type="entry name" value="Haloacid_Dehalogenase"/>
    <property type="match status" value="1"/>
</dbReference>
<accession>A0A2V1IZS0</accession>
<reference evidence="2" key="1">
    <citation type="submission" date="2018-02" db="EMBL/GenBank/DDBJ databases">
        <authorList>
            <person name="Clavel T."/>
            <person name="Strowig T."/>
        </authorList>
    </citation>
    <scope>NUCLEOTIDE SEQUENCE [LARGE SCALE GENOMIC DNA]</scope>
    <source>
        <strain evidence="2">DSM 100764</strain>
    </source>
</reference>
<organism evidence="1 2">
    <name type="scientific">Paramuribaculum intestinale</name>
    <dbReference type="NCBI Taxonomy" id="2094151"/>
    <lineage>
        <taxon>Bacteria</taxon>
        <taxon>Pseudomonadati</taxon>
        <taxon>Bacteroidota</taxon>
        <taxon>Bacteroidia</taxon>
        <taxon>Bacteroidales</taxon>
        <taxon>Muribaculaceae</taxon>
        <taxon>Paramuribaculum</taxon>
    </lineage>
</organism>
<dbReference type="InterPro" id="IPR023214">
    <property type="entry name" value="HAD_sf"/>
</dbReference>
<dbReference type="EMBL" id="PUBV01000005">
    <property type="protein sequence ID" value="PWB08661.1"/>
    <property type="molecule type" value="Genomic_DNA"/>
</dbReference>
<dbReference type="InterPro" id="IPR036412">
    <property type="entry name" value="HAD-like_sf"/>
</dbReference>
<dbReference type="PANTHER" id="PTHR43611:SF3">
    <property type="entry name" value="FLAVIN MONONUCLEOTIDE HYDROLASE 1, CHLOROPLATIC"/>
    <property type="match status" value="1"/>
</dbReference>
<dbReference type="Gene3D" id="1.10.150.240">
    <property type="entry name" value="Putative phosphatase, domain 2"/>
    <property type="match status" value="1"/>
</dbReference>
<name>A0A2V1IZS0_9BACT</name>
<evidence type="ECO:0000313" key="1">
    <source>
        <dbReference type="EMBL" id="PWB08661.1"/>
    </source>
</evidence>
<dbReference type="Pfam" id="PF00702">
    <property type="entry name" value="Hydrolase"/>
    <property type="match status" value="1"/>
</dbReference>
<dbReference type="NCBIfam" id="TIGR01509">
    <property type="entry name" value="HAD-SF-IA-v3"/>
    <property type="match status" value="1"/>
</dbReference>
<sequence length="206" mass="23280">MPRNLLFDLGGVIMDIRRDDCLEAFRSLGMEHPENLIGEYVQNGPFGQLESGEISVAQFHDAIRTQLPEGVTDQQIDRAFCAFITGLPQPRLAALRHLRKRRGVYLLSNTNPIMWRGVIAEEFLKEGLRREDYFDGIVTSFEAKCMKPDERIFRRVEESFGIRPEETLFLDDSQANLEAAARLGYKTMLVAPGTEFADLLAAEGIA</sequence>